<keyword evidence="1" id="KW-1133">Transmembrane helix</keyword>
<dbReference type="InterPro" id="IPR010559">
    <property type="entry name" value="Sig_transdc_His_kin_internal"/>
</dbReference>
<dbReference type="EMBL" id="QNQU01000005">
    <property type="protein sequence ID" value="RBQ09049.1"/>
    <property type="molecule type" value="Genomic_DNA"/>
</dbReference>
<dbReference type="PANTHER" id="PTHR34220">
    <property type="entry name" value="SENSOR HISTIDINE KINASE YPDA"/>
    <property type="match status" value="1"/>
</dbReference>
<feature type="transmembrane region" description="Helical" evidence="1">
    <location>
        <begin position="162"/>
        <end position="184"/>
    </location>
</feature>
<feature type="domain" description="Signal transduction histidine kinase internal region" evidence="2">
    <location>
        <begin position="369"/>
        <end position="442"/>
    </location>
</feature>
<dbReference type="Proteomes" id="UP000252081">
    <property type="component" value="Unassembled WGS sequence"/>
</dbReference>
<evidence type="ECO:0000313" key="4">
    <source>
        <dbReference type="Proteomes" id="UP000252081"/>
    </source>
</evidence>
<dbReference type="Pfam" id="PF06580">
    <property type="entry name" value="His_kinase"/>
    <property type="match status" value="1"/>
</dbReference>
<feature type="transmembrane region" description="Helical" evidence="1">
    <location>
        <begin position="196"/>
        <end position="215"/>
    </location>
</feature>
<dbReference type="GO" id="GO:0000155">
    <property type="term" value="F:phosphorelay sensor kinase activity"/>
    <property type="evidence" value="ECO:0007669"/>
    <property type="project" value="InterPro"/>
</dbReference>
<protein>
    <submittedName>
        <fullName evidence="3">Regulator</fullName>
    </submittedName>
</protein>
<sequence length="557" mass="64281">MKPAIILLFLAILCASCKRQVLYDEFDPVFKTGDSLAWSAKKLDQKGWSVDRGFTGKNIFWSRANVKLISNSGGRLGLQIDAFGAYEVYWDGIKIGSNGKLGSVSQPEIPGTECMYFLLPDSLSQLGMHNVALRSTQFSYPRLQRGIGYKLDTYANLIKRPLVISSLMFIMAGAFFIAFFYYAFLYFNSHKRSYPVLIFSVICLLFFSLLIMEYIKYYIEIPYTEFFVRLEIIGWLTFSISLLVPLYFSIQFGLKRKLLLLLALLLTLVSIYIYYYGHYDISARYYSLAMWITTMLIVLEAIYRKEKGSFLVLVGMLASAVMNSYLVYDFGIFIFYTFIVFAMLYLHTIKMREIEQAHESSLLLSSRLQLELIKKNIQPHFIKNTLTSLMDWVEDSPKQGAEFIQALAEEFDIMNKIAEESLIPIRQEISLCQMHLKVMGFRKEIAYQWEDFGIKDDELIPPAIIHTLLENGITHNAPLSNGKMKFRLVYSEDLHTREYVFETIGENRESSEERVGGGGFKYIRARLEESYPGKWTFDSMASNQGWISKITLSNNRI</sequence>
<keyword evidence="4" id="KW-1185">Reference proteome</keyword>
<keyword evidence="1" id="KW-0472">Membrane</keyword>
<gene>
    <name evidence="3" type="ORF">DRW42_07575</name>
</gene>
<dbReference type="OrthoDB" id="625140at2"/>
<organism evidence="3 4">
    <name type="scientific">Pedobacter miscanthi</name>
    <dbReference type="NCBI Taxonomy" id="2259170"/>
    <lineage>
        <taxon>Bacteria</taxon>
        <taxon>Pseudomonadati</taxon>
        <taxon>Bacteroidota</taxon>
        <taxon>Sphingobacteriia</taxon>
        <taxon>Sphingobacteriales</taxon>
        <taxon>Sphingobacteriaceae</taxon>
        <taxon>Pedobacter</taxon>
    </lineage>
</organism>
<evidence type="ECO:0000256" key="1">
    <source>
        <dbReference type="SAM" id="Phobius"/>
    </source>
</evidence>
<evidence type="ECO:0000313" key="3">
    <source>
        <dbReference type="EMBL" id="RBQ09049.1"/>
    </source>
</evidence>
<feature type="transmembrane region" description="Helical" evidence="1">
    <location>
        <begin position="283"/>
        <end position="303"/>
    </location>
</feature>
<proteinExistence type="predicted"/>
<reference evidence="3 4" key="1">
    <citation type="submission" date="2018-07" db="EMBL/GenBank/DDBJ databases">
        <title>A draft genome of a endophytic bacteria, a new species of Pedobacter.</title>
        <authorList>
            <person name="Zhang Z.D."/>
            <person name="Chen Z.J."/>
        </authorList>
    </citation>
    <scope>NUCLEOTIDE SEQUENCE [LARGE SCALE GENOMIC DNA]</scope>
    <source>
        <strain evidence="3 4">RS10</strain>
    </source>
</reference>
<evidence type="ECO:0000259" key="2">
    <source>
        <dbReference type="Pfam" id="PF06580"/>
    </source>
</evidence>
<dbReference type="InterPro" id="IPR050640">
    <property type="entry name" value="Bact_2-comp_sensor_kinase"/>
</dbReference>
<feature type="transmembrane region" description="Helical" evidence="1">
    <location>
        <begin position="227"/>
        <end position="246"/>
    </location>
</feature>
<feature type="transmembrane region" description="Helical" evidence="1">
    <location>
        <begin position="333"/>
        <end position="349"/>
    </location>
</feature>
<dbReference type="PANTHER" id="PTHR34220:SF7">
    <property type="entry name" value="SENSOR HISTIDINE KINASE YPDA"/>
    <property type="match status" value="1"/>
</dbReference>
<dbReference type="RefSeq" id="WP_113948223.1">
    <property type="nucleotide sequence ID" value="NZ_QNQU01000005.1"/>
</dbReference>
<dbReference type="AlphaFoldDB" id="A0A366L6D9"/>
<keyword evidence="1" id="KW-0812">Transmembrane</keyword>
<dbReference type="GO" id="GO:0016020">
    <property type="term" value="C:membrane"/>
    <property type="evidence" value="ECO:0007669"/>
    <property type="project" value="InterPro"/>
</dbReference>
<accession>A0A366L6D9</accession>
<comment type="caution">
    <text evidence="3">The sequence shown here is derived from an EMBL/GenBank/DDBJ whole genome shotgun (WGS) entry which is preliminary data.</text>
</comment>
<name>A0A366L6D9_9SPHI</name>
<feature type="transmembrane region" description="Helical" evidence="1">
    <location>
        <begin position="258"/>
        <end position="277"/>
    </location>
</feature>